<accession>A0A0N4W7W7</accession>
<reference evidence="2 3" key="2">
    <citation type="submission" date="2018-11" db="EMBL/GenBank/DDBJ databases">
        <authorList>
            <consortium name="Pathogen Informatics"/>
        </authorList>
    </citation>
    <scope>NUCLEOTIDE SEQUENCE [LARGE SCALE GENOMIC DNA]</scope>
    <source>
        <strain evidence="2 3">MHpl1</strain>
    </source>
</reference>
<dbReference type="EMBL" id="UZAF01016467">
    <property type="protein sequence ID" value="VDO28424.1"/>
    <property type="molecule type" value="Genomic_DNA"/>
</dbReference>
<dbReference type="WBParaSite" id="HPLM_0000625901-mRNA-1">
    <property type="protein sequence ID" value="HPLM_0000625901-mRNA-1"/>
    <property type="gene ID" value="HPLM_0000625901"/>
</dbReference>
<feature type="region of interest" description="Disordered" evidence="1">
    <location>
        <begin position="61"/>
        <end position="81"/>
    </location>
</feature>
<name>A0A0N4W7W7_HAEPC</name>
<dbReference type="OrthoDB" id="10405952at2759"/>
<dbReference type="AlphaFoldDB" id="A0A0N4W7W7"/>
<evidence type="ECO:0000256" key="1">
    <source>
        <dbReference type="SAM" id="MobiDB-lite"/>
    </source>
</evidence>
<protein>
    <submittedName>
        <fullName evidence="2 4">Uncharacterized protein</fullName>
    </submittedName>
</protein>
<sequence>MKTATYEFVRRAIASKEDHTVLNEASKEPHSVVIALRETKPRNQPSRRPTTAICSFQERQLMEDPPALILSPSSDRTPGRP</sequence>
<feature type="compositionally biased region" description="Polar residues" evidence="1">
    <location>
        <begin position="71"/>
        <end position="81"/>
    </location>
</feature>
<keyword evidence="3" id="KW-1185">Reference proteome</keyword>
<gene>
    <name evidence="2" type="ORF">HPLM_LOCUS6251</name>
</gene>
<dbReference type="Proteomes" id="UP000268014">
    <property type="component" value="Unassembled WGS sequence"/>
</dbReference>
<evidence type="ECO:0000313" key="3">
    <source>
        <dbReference type="Proteomes" id="UP000268014"/>
    </source>
</evidence>
<evidence type="ECO:0000313" key="4">
    <source>
        <dbReference type="WBParaSite" id="HPLM_0000625901-mRNA-1"/>
    </source>
</evidence>
<proteinExistence type="predicted"/>
<organism evidence="4">
    <name type="scientific">Haemonchus placei</name>
    <name type="common">Barber's pole worm</name>
    <dbReference type="NCBI Taxonomy" id="6290"/>
    <lineage>
        <taxon>Eukaryota</taxon>
        <taxon>Metazoa</taxon>
        <taxon>Ecdysozoa</taxon>
        <taxon>Nematoda</taxon>
        <taxon>Chromadorea</taxon>
        <taxon>Rhabditida</taxon>
        <taxon>Rhabditina</taxon>
        <taxon>Rhabditomorpha</taxon>
        <taxon>Strongyloidea</taxon>
        <taxon>Trichostrongylidae</taxon>
        <taxon>Haemonchus</taxon>
    </lineage>
</organism>
<evidence type="ECO:0000313" key="2">
    <source>
        <dbReference type="EMBL" id="VDO28424.1"/>
    </source>
</evidence>
<reference evidence="4" key="1">
    <citation type="submission" date="2017-02" db="UniProtKB">
        <authorList>
            <consortium name="WormBaseParasite"/>
        </authorList>
    </citation>
    <scope>IDENTIFICATION</scope>
</reference>